<keyword evidence="1" id="KW-0732">Signal</keyword>
<keyword evidence="3" id="KW-1185">Reference proteome</keyword>
<comment type="caution">
    <text evidence="2">The sequence shown here is derived from an EMBL/GenBank/DDBJ whole genome shotgun (WGS) entry which is preliminary data.</text>
</comment>
<proteinExistence type="predicted"/>
<gene>
    <name evidence="2" type="ORF">DGAL_LOCUS14239</name>
</gene>
<feature type="chain" id="PRO_5035263784" evidence="1">
    <location>
        <begin position="18"/>
        <end position="252"/>
    </location>
</feature>
<protein>
    <submittedName>
        <fullName evidence="2">Uncharacterized protein</fullName>
    </submittedName>
</protein>
<evidence type="ECO:0000256" key="1">
    <source>
        <dbReference type="SAM" id="SignalP"/>
    </source>
</evidence>
<evidence type="ECO:0000313" key="3">
    <source>
        <dbReference type="Proteomes" id="UP000789390"/>
    </source>
</evidence>
<dbReference type="EMBL" id="CAKKLH010000304">
    <property type="protein sequence ID" value="CAH0110648.1"/>
    <property type="molecule type" value="Genomic_DNA"/>
</dbReference>
<feature type="signal peptide" evidence="1">
    <location>
        <begin position="1"/>
        <end position="17"/>
    </location>
</feature>
<dbReference type="Proteomes" id="UP000789390">
    <property type="component" value="Unassembled WGS sequence"/>
</dbReference>
<sequence>MKLALIFLSICVAISQQQYLHPRMMMGYPWMSPFAQHPMYFNNYMGQYPYMGHANRYVNDAQARVKGYEPLPEDYPVVDGEENRFLSGSTIGNPLLKTVTFTITSTCTALSVTTCVALSNLSPNPIACAGRRKRFAEYNDEQGEDIGAQYPIIPSEVRIVMPTVEPSTDLVRGVRESPFGISSSIEENSNDTDKQFRDKRFFNWNAFATGVTVTSWYVVSSTFTSTLAIPGVSTVLPCVPAGYGICQIAVGK</sequence>
<reference evidence="2" key="1">
    <citation type="submission" date="2021-11" db="EMBL/GenBank/DDBJ databases">
        <authorList>
            <person name="Schell T."/>
        </authorList>
    </citation>
    <scope>NUCLEOTIDE SEQUENCE</scope>
    <source>
        <strain evidence="2">M5</strain>
    </source>
</reference>
<dbReference type="OrthoDB" id="6348166at2759"/>
<accession>A0A8J2WLM4</accession>
<dbReference type="AlphaFoldDB" id="A0A8J2WLM4"/>
<organism evidence="2 3">
    <name type="scientific">Daphnia galeata</name>
    <dbReference type="NCBI Taxonomy" id="27404"/>
    <lineage>
        <taxon>Eukaryota</taxon>
        <taxon>Metazoa</taxon>
        <taxon>Ecdysozoa</taxon>
        <taxon>Arthropoda</taxon>
        <taxon>Crustacea</taxon>
        <taxon>Branchiopoda</taxon>
        <taxon>Diplostraca</taxon>
        <taxon>Cladocera</taxon>
        <taxon>Anomopoda</taxon>
        <taxon>Daphniidae</taxon>
        <taxon>Daphnia</taxon>
    </lineage>
</organism>
<evidence type="ECO:0000313" key="2">
    <source>
        <dbReference type="EMBL" id="CAH0110648.1"/>
    </source>
</evidence>
<name>A0A8J2WLM4_9CRUS</name>